<feature type="transmembrane region" description="Helical" evidence="2">
    <location>
        <begin position="141"/>
        <end position="163"/>
    </location>
</feature>
<protein>
    <recommendedName>
        <fullName evidence="3">DUF8020 domain-containing protein</fullName>
    </recommendedName>
</protein>
<sequence>MASLRGAKFALSEQDGATPEAPKTPVATIKDDTGATVLSPTLDYRIGDVRIPVAAIAKNDDTVLEITPTKPAGTRLPTQPLPLQPIASPTEDQKALNEFSGKLSVAGQVGALVGGIIGFAVGCITTIALGCLPGGVAGVPAGGIIGGLVAGGPTLIAAGIDLLNTAGTSSPGKCARLGANTASISRRVIVVFSPANGRSLLLPSTTTIFARSYPIRFAVLRIRSSSQAC</sequence>
<keyword evidence="6" id="KW-1185">Reference proteome</keyword>
<keyword evidence="2" id="KW-0812">Transmembrane</keyword>
<dbReference type="GeneID" id="93370344"/>
<dbReference type="Proteomes" id="UP000180166">
    <property type="component" value="Chromosome"/>
</dbReference>
<dbReference type="RefSeq" id="WP_052087132.1">
    <property type="nucleotide sequence ID" value="NZ_AP017900.1"/>
</dbReference>
<dbReference type="Pfam" id="PF26059">
    <property type="entry name" value="DUF8020"/>
    <property type="match status" value="1"/>
</dbReference>
<reference evidence="5 6" key="2">
    <citation type="journal article" date="2016" name="Genome Announc.">
        <title>Draft Genome Sequence of Erythromycin- and Oxytetracycline-Sensitive Nocardia seriolae Strain U-1 (NBRC 110359).</title>
        <authorList>
            <person name="Imajoh M."/>
            <person name="Sukeda M."/>
            <person name="Shimizu M."/>
            <person name="Yamane J."/>
            <person name="Ohnishi K."/>
            <person name="Oshima S."/>
        </authorList>
    </citation>
    <scope>NUCLEOTIDE SEQUENCE [LARGE SCALE GENOMIC DNA]</scope>
    <source>
        <strain evidence="5 6">U-1</strain>
    </source>
</reference>
<gene>
    <name evidence="4" type="ORF">NS506_01859</name>
    <name evidence="5" type="ORF">NSK11_contig00316-0001</name>
</gene>
<evidence type="ECO:0000256" key="2">
    <source>
        <dbReference type="SAM" id="Phobius"/>
    </source>
</evidence>
<evidence type="ECO:0000313" key="4">
    <source>
        <dbReference type="EMBL" id="APA95927.1"/>
    </source>
</evidence>
<feature type="region of interest" description="Disordered" evidence="1">
    <location>
        <begin position="1"/>
        <end position="24"/>
    </location>
</feature>
<name>A0A0B8NGR8_9NOCA</name>
<dbReference type="EMBL" id="CP017839">
    <property type="protein sequence ID" value="APA95927.1"/>
    <property type="molecule type" value="Genomic_DNA"/>
</dbReference>
<organism evidence="5 6">
    <name type="scientific">Nocardia seriolae</name>
    <dbReference type="NCBI Taxonomy" id="37332"/>
    <lineage>
        <taxon>Bacteria</taxon>
        <taxon>Bacillati</taxon>
        <taxon>Actinomycetota</taxon>
        <taxon>Actinomycetes</taxon>
        <taxon>Mycobacteriales</taxon>
        <taxon>Nocardiaceae</taxon>
        <taxon>Nocardia</taxon>
    </lineage>
</organism>
<dbReference type="AlphaFoldDB" id="A0A0B8NGR8"/>
<accession>A0A0B8NGR8</accession>
<feature type="domain" description="DUF8020" evidence="3">
    <location>
        <begin position="4"/>
        <end position="69"/>
    </location>
</feature>
<evidence type="ECO:0000313" key="5">
    <source>
        <dbReference type="EMBL" id="GAP33526.1"/>
    </source>
</evidence>
<dbReference type="Proteomes" id="UP000037179">
    <property type="component" value="Unassembled WGS sequence"/>
</dbReference>
<dbReference type="OrthoDB" id="4538946at2"/>
<evidence type="ECO:0000313" key="6">
    <source>
        <dbReference type="Proteomes" id="UP000037179"/>
    </source>
</evidence>
<reference evidence="4 7" key="3">
    <citation type="submission" date="2016-10" db="EMBL/GenBank/DDBJ databases">
        <title>Genome sequence of Nocardia seriolae strain EM150506, isolated from Anguila japonica.</title>
        <authorList>
            <person name="Han H.-J."/>
        </authorList>
    </citation>
    <scope>NUCLEOTIDE SEQUENCE [LARGE SCALE GENOMIC DNA]</scope>
    <source>
        <strain evidence="4 7">EM150506</strain>
    </source>
</reference>
<proteinExistence type="predicted"/>
<feature type="transmembrane region" description="Helical" evidence="2">
    <location>
        <begin position="109"/>
        <end position="129"/>
    </location>
</feature>
<dbReference type="EMBL" id="BBYQ01000316">
    <property type="protein sequence ID" value="GAP33526.1"/>
    <property type="molecule type" value="Genomic_DNA"/>
</dbReference>
<evidence type="ECO:0000256" key="1">
    <source>
        <dbReference type="SAM" id="MobiDB-lite"/>
    </source>
</evidence>
<evidence type="ECO:0000259" key="3">
    <source>
        <dbReference type="Pfam" id="PF26059"/>
    </source>
</evidence>
<dbReference type="KEGG" id="nsr:NS506_01859"/>
<dbReference type="InterPro" id="IPR058333">
    <property type="entry name" value="DUF8020"/>
</dbReference>
<reference evidence="6" key="1">
    <citation type="submission" date="2015-07" db="EMBL/GenBank/DDBJ databases">
        <title>Nocardia seriolae U-1 whole genome shotgun sequence.</title>
        <authorList>
            <person name="Imajoh M."/>
            <person name="Fukumoto Y."/>
            <person name="Sukeda M."/>
            <person name="Yamane J."/>
            <person name="Yamasaki K."/>
            <person name="Shimizu M."/>
            <person name="Ohnishi K."/>
            <person name="Oshima S."/>
        </authorList>
    </citation>
    <scope>NUCLEOTIDE SEQUENCE [LARGE SCALE GENOMIC DNA]</scope>
    <source>
        <strain evidence="6">U-1</strain>
    </source>
</reference>
<keyword evidence="2" id="KW-1133">Transmembrane helix</keyword>
<evidence type="ECO:0000313" key="7">
    <source>
        <dbReference type="Proteomes" id="UP000180166"/>
    </source>
</evidence>
<keyword evidence="2" id="KW-0472">Membrane</keyword>